<gene>
    <name evidence="2" type="ORF">N479_19285</name>
</gene>
<evidence type="ECO:0000313" key="2">
    <source>
        <dbReference type="EMBL" id="KKE82243.1"/>
    </source>
</evidence>
<name>A0A0F6A7Y3_9GAMM</name>
<protein>
    <recommendedName>
        <fullName evidence="4">DoxX family protein</fullName>
    </recommendedName>
</protein>
<sequence length="207" mass="23124">MIEKGTVFILNILVLQVWCMDAKKLGLFSIQCQSSSSTTKEEYAMVTPIVILFLLISPLVIHYVISHLKSTSPNVQKFACWGLGLAYLFFFIGHFVKTQGMVEMLPAWIPYRLALVYLTGILELVVGIALFIPKYQVRAAKAAIAMFVLFFPANVYAAINSIGLGGHQWGPIYLLIRGPLQLILISWAYFLCIRQHTGKSKHDASLA</sequence>
<evidence type="ECO:0000256" key="1">
    <source>
        <dbReference type="SAM" id="Phobius"/>
    </source>
</evidence>
<evidence type="ECO:0008006" key="4">
    <source>
        <dbReference type="Google" id="ProtNLM"/>
    </source>
</evidence>
<accession>A0A0F6A7Y3</accession>
<feature type="transmembrane region" description="Helical" evidence="1">
    <location>
        <begin position="171"/>
        <end position="192"/>
    </location>
</feature>
<evidence type="ECO:0000313" key="3">
    <source>
        <dbReference type="Proteomes" id="UP000033434"/>
    </source>
</evidence>
<dbReference type="PATRIC" id="fig|1129367.4.peg.3920"/>
<feature type="transmembrane region" description="Helical" evidence="1">
    <location>
        <begin position="43"/>
        <end position="66"/>
    </location>
</feature>
<feature type="transmembrane region" description="Helical" evidence="1">
    <location>
        <begin position="78"/>
        <end position="96"/>
    </location>
</feature>
<keyword evidence="1" id="KW-0472">Membrane</keyword>
<proteinExistence type="predicted"/>
<dbReference type="PANTHER" id="PTHR36974:SF1">
    <property type="entry name" value="DOXX FAMILY MEMBRANE PROTEIN"/>
    <property type="match status" value="1"/>
</dbReference>
<dbReference type="PANTHER" id="PTHR36974">
    <property type="entry name" value="MEMBRANE PROTEIN-RELATED"/>
    <property type="match status" value="1"/>
</dbReference>
<reference evidence="2 3" key="1">
    <citation type="journal article" date="2015" name="BMC Genomics">
        <title>Genome mining reveals unlocked bioactive potential of marine Gram-negative bacteria.</title>
        <authorList>
            <person name="Machado H."/>
            <person name="Sonnenschein E.C."/>
            <person name="Melchiorsen J."/>
            <person name="Gram L."/>
        </authorList>
    </citation>
    <scope>NUCLEOTIDE SEQUENCE [LARGE SCALE GENOMIC DNA]</scope>
    <source>
        <strain evidence="2 3">S4054</strain>
    </source>
</reference>
<organism evidence="2 3">
    <name type="scientific">Pseudoalteromonas luteoviolacea S4054</name>
    <dbReference type="NCBI Taxonomy" id="1129367"/>
    <lineage>
        <taxon>Bacteria</taxon>
        <taxon>Pseudomonadati</taxon>
        <taxon>Pseudomonadota</taxon>
        <taxon>Gammaproteobacteria</taxon>
        <taxon>Alteromonadales</taxon>
        <taxon>Pseudoalteromonadaceae</taxon>
        <taxon>Pseudoalteromonas</taxon>
    </lineage>
</organism>
<dbReference type="Proteomes" id="UP000033434">
    <property type="component" value="Unassembled WGS sequence"/>
</dbReference>
<feature type="transmembrane region" description="Helical" evidence="1">
    <location>
        <begin position="139"/>
        <end position="159"/>
    </location>
</feature>
<dbReference type="AlphaFoldDB" id="A0A0F6A7Y3"/>
<dbReference type="EMBL" id="AUXW01000167">
    <property type="protein sequence ID" value="KKE82243.1"/>
    <property type="molecule type" value="Genomic_DNA"/>
</dbReference>
<comment type="caution">
    <text evidence="2">The sequence shown here is derived from an EMBL/GenBank/DDBJ whole genome shotgun (WGS) entry which is preliminary data.</text>
</comment>
<keyword evidence="1" id="KW-0812">Transmembrane</keyword>
<feature type="transmembrane region" description="Helical" evidence="1">
    <location>
        <begin position="108"/>
        <end position="132"/>
    </location>
</feature>
<keyword evidence="1" id="KW-1133">Transmembrane helix</keyword>